<evidence type="ECO:0000256" key="6">
    <source>
        <dbReference type="ARBA" id="ARBA00048439"/>
    </source>
</evidence>
<dbReference type="EC" id="2.4.1.110" evidence="4"/>
<evidence type="ECO:0000256" key="1">
    <source>
        <dbReference type="ARBA" id="ARBA00009481"/>
    </source>
</evidence>
<dbReference type="GO" id="GO:0016438">
    <property type="term" value="F:tRNA-queuosine(34) beta-mannosyltransferase activity"/>
    <property type="evidence" value="ECO:0007669"/>
    <property type="project" value="UniProtKB-EC"/>
</dbReference>
<evidence type="ECO:0000313" key="10">
    <source>
        <dbReference type="Proteomes" id="UP000754644"/>
    </source>
</evidence>
<proteinExistence type="inferred from homology"/>
<keyword evidence="3" id="KW-0808">Transferase</keyword>
<sequence>MKILLLSPYDAISHRYWYSGLVAQFVQHDFTIVTLPARYFSWRFRGNSLSLAFDSRLDGDWDLIVATSMTDLSALVGMRPALAGIRSLLYFHENQFAYPEQGDTQHQVERQMTSLYAALAADQLVFNSLFNQSTFLAGVQQLLTRLPDHVPAGLADKLRRKARVLPVPLWSDSFVQAPTRGAARLSIVWNHRWEYDKGVDELLDLVTLLLASDLNFEFHLIGQSFRHIPPALVRVRTLLSDAGRLGASGYIASRADYIALLHSAHVVLSTAIHEFQGIAVLEAIAAGCLPVVPDALAYQDFIPVTWRYADQAGALDMLMGIAAARFGGQLPVAPDVTYLDWSQQREAWESLLAGP</sequence>
<feature type="domain" description="Glycosyl transferase family 1" evidence="7">
    <location>
        <begin position="191"/>
        <end position="295"/>
    </location>
</feature>
<dbReference type="PANTHER" id="PTHR13615:SF3">
    <property type="entry name" value="GLYCOSYLTRANSFERASE-LIKE DOMAIN-CONTAINING PROTEIN 1"/>
    <property type="match status" value="1"/>
</dbReference>
<dbReference type="Proteomes" id="UP000754644">
    <property type="component" value="Unassembled WGS sequence"/>
</dbReference>
<comment type="similarity">
    <text evidence="1">Belongs to the glycosyltransferase group 1 family. Glycosyltransferase 4 subfamily.</text>
</comment>
<evidence type="ECO:0000256" key="4">
    <source>
        <dbReference type="ARBA" id="ARBA00044517"/>
    </source>
</evidence>
<evidence type="ECO:0000256" key="3">
    <source>
        <dbReference type="ARBA" id="ARBA00022679"/>
    </source>
</evidence>
<evidence type="ECO:0000256" key="2">
    <source>
        <dbReference type="ARBA" id="ARBA00022676"/>
    </source>
</evidence>
<comment type="catalytic activity">
    <reaction evidence="6">
        <text>queuosine(34) in tRNA(Asp) + GDP-alpha-D-mannose = O-4''-alpha-D-mannosylqueuosine(34) in tRNA(Asp) + GDP + H(+)</text>
        <dbReference type="Rhea" id="RHEA:12885"/>
        <dbReference type="Rhea" id="RHEA-COMP:18572"/>
        <dbReference type="Rhea" id="RHEA-COMP:18581"/>
        <dbReference type="ChEBI" id="CHEBI:15378"/>
        <dbReference type="ChEBI" id="CHEBI:57527"/>
        <dbReference type="ChEBI" id="CHEBI:58189"/>
        <dbReference type="ChEBI" id="CHEBI:194431"/>
        <dbReference type="ChEBI" id="CHEBI:194442"/>
        <dbReference type="EC" id="2.4.1.110"/>
    </reaction>
    <physiologicalReaction direction="left-to-right" evidence="6">
        <dbReference type="Rhea" id="RHEA:12886"/>
    </physiologicalReaction>
</comment>
<protein>
    <recommendedName>
        <fullName evidence="5">tRNA-queuosine alpha-mannosyltransferase</fullName>
        <ecNumber evidence="4">2.4.1.110</ecNumber>
    </recommendedName>
</protein>
<feature type="domain" description="tRNA-queuosine alpha-mannosyltransferase N-terminal" evidence="8">
    <location>
        <begin position="2"/>
        <end position="169"/>
    </location>
</feature>
<dbReference type="Pfam" id="PF12038">
    <property type="entry name" value="QTMAN_N"/>
    <property type="match status" value="1"/>
</dbReference>
<evidence type="ECO:0000313" key="9">
    <source>
        <dbReference type="EMBL" id="NQV65539.1"/>
    </source>
</evidence>
<keyword evidence="2" id="KW-0328">Glycosyltransferase</keyword>
<dbReference type="PANTHER" id="PTHR13615">
    <property type="entry name" value="GLYCOSYLTRANSFERASE-LIKE 1"/>
    <property type="match status" value="1"/>
</dbReference>
<gene>
    <name evidence="9" type="ORF">HQ497_09255</name>
</gene>
<dbReference type="InterPro" id="IPR001296">
    <property type="entry name" value="Glyco_trans_1"/>
</dbReference>
<dbReference type="Pfam" id="PF00534">
    <property type="entry name" value="Glycos_transf_1"/>
    <property type="match status" value="1"/>
</dbReference>
<dbReference type="AlphaFoldDB" id="A0A972VWF4"/>
<name>A0A972VWF4_9GAMM</name>
<dbReference type="InterPro" id="IPR022701">
    <property type="entry name" value="QTMAN_N"/>
</dbReference>
<dbReference type="Gene3D" id="3.40.50.2000">
    <property type="entry name" value="Glycogen Phosphorylase B"/>
    <property type="match status" value="1"/>
</dbReference>
<accession>A0A972VWF4</accession>
<reference evidence="9" key="1">
    <citation type="submission" date="2020-05" db="EMBL/GenBank/DDBJ databases">
        <title>Sulfur intermediates as new biogeochemical hubs in an aquatic model microbial ecosystem.</title>
        <authorList>
            <person name="Vigneron A."/>
        </authorList>
    </citation>
    <scope>NUCLEOTIDE SEQUENCE</scope>
    <source>
        <strain evidence="9">Bin.250</strain>
    </source>
</reference>
<comment type="caution">
    <text evidence="9">The sequence shown here is derived from an EMBL/GenBank/DDBJ whole genome shotgun (WGS) entry which is preliminary data.</text>
</comment>
<dbReference type="SUPFAM" id="SSF53756">
    <property type="entry name" value="UDP-Glycosyltransferase/glycogen phosphorylase"/>
    <property type="match status" value="1"/>
</dbReference>
<dbReference type="EMBL" id="JABMOJ010000344">
    <property type="protein sequence ID" value="NQV65539.1"/>
    <property type="molecule type" value="Genomic_DNA"/>
</dbReference>
<evidence type="ECO:0000256" key="5">
    <source>
        <dbReference type="ARBA" id="ARBA00044539"/>
    </source>
</evidence>
<evidence type="ECO:0000259" key="8">
    <source>
        <dbReference type="Pfam" id="PF12038"/>
    </source>
</evidence>
<organism evidence="9 10">
    <name type="scientific">SAR86 cluster bacterium</name>
    <dbReference type="NCBI Taxonomy" id="2030880"/>
    <lineage>
        <taxon>Bacteria</taxon>
        <taxon>Pseudomonadati</taxon>
        <taxon>Pseudomonadota</taxon>
        <taxon>Gammaproteobacteria</taxon>
        <taxon>SAR86 cluster</taxon>
    </lineage>
</organism>
<dbReference type="InterPro" id="IPR051862">
    <property type="entry name" value="GT-like_domain_containing_1"/>
</dbReference>
<evidence type="ECO:0000259" key="7">
    <source>
        <dbReference type="Pfam" id="PF00534"/>
    </source>
</evidence>